<dbReference type="AlphaFoldDB" id="A0ABD5WTR5"/>
<dbReference type="GeneID" id="79271883"/>
<name>A0ABD5WTR5_9EURY</name>
<reference evidence="1 2" key="1">
    <citation type="journal article" date="2019" name="Int. J. Syst. Evol. Microbiol.">
        <title>The Global Catalogue of Microorganisms (GCM) 10K type strain sequencing project: providing services to taxonomists for standard genome sequencing and annotation.</title>
        <authorList>
            <consortium name="The Broad Institute Genomics Platform"/>
            <consortium name="The Broad Institute Genome Sequencing Center for Infectious Disease"/>
            <person name="Wu L."/>
            <person name="Ma J."/>
        </authorList>
    </citation>
    <scope>NUCLEOTIDE SEQUENCE [LARGE SCALE GENOMIC DNA]</scope>
    <source>
        <strain evidence="1 2">DT55</strain>
    </source>
</reference>
<evidence type="ECO:0000313" key="1">
    <source>
        <dbReference type="EMBL" id="MFC7095677.1"/>
    </source>
</evidence>
<sequence>MGVTLSVSIEDVREVFIFGLFRLVECEDDRRISVFQLCEVRRRVIRLR</sequence>
<dbReference type="EMBL" id="JBHTAG010000001">
    <property type="protein sequence ID" value="MFC7095677.1"/>
    <property type="molecule type" value="Genomic_DNA"/>
</dbReference>
<keyword evidence="2" id="KW-1185">Reference proteome</keyword>
<accession>A0ABD5WTR5</accession>
<protein>
    <submittedName>
        <fullName evidence="1">Uncharacterized protein</fullName>
    </submittedName>
</protein>
<gene>
    <name evidence="1" type="ORF">ACFQKD_00020</name>
</gene>
<dbReference type="RefSeq" id="WP_276239655.1">
    <property type="nucleotide sequence ID" value="NZ_CP119991.1"/>
</dbReference>
<proteinExistence type="predicted"/>
<comment type="caution">
    <text evidence="1">The sequence shown here is derived from an EMBL/GenBank/DDBJ whole genome shotgun (WGS) entry which is preliminary data.</text>
</comment>
<organism evidence="1 2">
    <name type="scientific">Halobaculum marinum</name>
    <dbReference type="NCBI Taxonomy" id="3031996"/>
    <lineage>
        <taxon>Archaea</taxon>
        <taxon>Methanobacteriati</taxon>
        <taxon>Methanobacteriota</taxon>
        <taxon>Stenosarchaea group</taxon>
        <taxon>Halobacteria</taxon>
        <taxon>Halobacteriales</taxon>
        <taxon>Haloferacaceae</taxon>
        <taxon>Halobaculum</taxon>
    </lineage>
</organism>
<evidence type="ECO:0000313" key="2">
    <source>
        <dbReference type="Proteomes" id="UP001596388"/>
    </source>
</evidence>
<dbReference type="Proteomes" id="UP001596388">
    <property type="component" value="Unassembled WGS sequence"/>
</dbReference>